<dbReference type="Proteomes" id="UP000606974">
    <property type="component" value="Unassembled WGS sequence"/>
</dbReference>
<proteinExistence type="predicted"/>
<comment type="caution">
    <text evidence="1">The sequence shown here is derived from an EMBL/GenBank/DDBJ whole genome shotgun (WGS) entry which is preliminary data.</text>
</comment>
<reference evidence="1" key="1">
    <citation type="submission" date="2020-02" db="EMBL/GenBank/DDBJ databases">
        <authorList>
            <person name="Palmer J.M."/>
        </authorList>
    </citation>
    <scope>NUCLEOTIDE SEQUENCE</scope>
    <source>
        <strain evidence="1">EPUS1.4</strain>
        <tissue evidence="1">Thallus</tissue>
    </source>
</reference>
<dbReference type="AlphaFoldDB" id="A0A8H7AIW4"/>
<keyword evidence="2" id="KW-1185">Reference proteome</keyword>
<gene>
    <name evidence="1" type="ORF">GJ744_009965</name>
</gene>
<name>A0A8H7AIW4_9EURO</name>
<protein>
    <submittedName>
        <fullName evidence="1">Uncharacterized protein</fullName>
    </submittedName>
</protein>
<accession>A0A8H7AIW4</accession>
<dbReference type="EMBL" id="JAACFV010000061">
    <property type="protein sequence ID" value="KAF7507931.1"/>
    <property type="molecule type" value="Genomic_DNA"/>
</dbReference>
<organism evidence="1 2">
    <name type="scientific">Endocarpon pusillum</name>
    <dbReference type="NCBI Taxonomy" id="364733"/>
    <lineage>
        <taxon>Eukaryota</taxon>
        <taxon>Fungi</taxon>
        <taxon>Dikarya</taxon>
        <taxon>Ascomycota</taxon>
        <taxon>Pezizomycotina</taxon>
        <taxon>Eurotiomycetes</taxon>
        <taxon>Chaetothyriomycetidae</taxon>
        <taxon>Verrucariales</taxon>
        <taxon>Verrucariaceae</taxon>
        <taxon>Endocarpon</taxon>
    </lineage>
</organism>
<evidence type="ECO:0000313" key="1">
    <source>
        <dbReference type="EMBL" id="KAF7507931.1"/>
    </source>
</evidence>
<sequence>MKATISRSVRNTKDAPVSMFRKLIASHSCSLSSLKPELRTNPNRRQSSVPLEMPYLHQRNVFCHYIVAEATFQPGRE</sequence>
<evidence type="ECO:0000313" key="2">
    <source>
        <dbReference type="Proteomes" id="UP000606974"/>
    </source>
</evidence>